<reference evidence="2 3" key="1">
    <citation type="journal article" date="2017" name="Int. J. Syst. Evol. Microbiol.">
        <title>Pseudokineococcus basanitobsidens sp. nov., isolated from volcanic rock.</title>
        <authorList>
            <person name="Lee D.W."/>
            <person name="Park M.Y."/>
            <person name="Kim J.J."/>
            <person name="Kim B.S."/>
        </authorList>
    </citation>
    <scope>NUCLEOTIDE SEQUENCE [LARGE SCALE GENOMIC DNA]</scope>
    <source>
        <strain evidence="2 3">DSM 103726</strain>
    </source>
</reference>
<dbReference type="RefSeq" id="WP_339575371.1">
    <property type="nucleotide sequence ID" value="NZ_JBBIAA010000014.1"/>
</dbReference>
<gene>
    <name evidence="2" type="ORF">WDZ17_11860</name>
</gene>
<dbReference type="InterPro" id="IPR048647">
    <property type="entry name" value="RlmA_N"/>
</dbReference>
<accession>A0ABU8RLN2</accession>
<dbReference type="PIRSF" id="PIRSF018249">
    <property type="entry name" value="MyrA_prd"/>
    <property type="match status" value="1"/>
</dbReference>
<evidence type="ECO:0000313" key="3">
    <source>
        <dbReference type="Proteomes" id="UP001387100"/>
    </source>
</evidence>
<dbReference type="InterPro" id="IPR029063">
    <property type="entry name" value="SAM-dependent_MTases_sf"/>
</dbReference>
<dbReference type="Proteomes" id="UP001387100">
    <property type="component" value="Unassembled WGS sequence"/>
</dbReference>
<dbReference type="InterPro" id="IPR016718">
    <property type="entry name" value="rRNA_m1G-MeTrfase_A_prd"/>
</dbReference>
<dbReference type="EMBL" id="JBBIAA010000014">
    <property type="protein sequence ID" value="MEJ5945986.1"/>
    <property type="molecule type" value="Genomic_DNA"/>
</dbReference>
<protein>
    <submittedName>
        <fullName evidence="2">rRNA (Guanine-N1)-methyltransferase</fullName>
    </submittedName>
</protein>
<evidence type="ECO:0000259" key="1">
    <source>
        <dbReference type="Pfam" id="PF21302"/>
    </source>
</evidence>
<evidence type="ECO:0000313" key="2">
    <source>
        <dbReference type="EMBL" id="MEJ5945986.1"/>
    </source>
</evidence>
<sequence length="317" mass="32033">MDEAPAAGPPGAPRLASFPAAVLHALRCPVCGGPLGATAGGLRCGHGHTFDRARQGHVSLRRGGPTPRSADTAAMVAARAELLGSGVYAPVRDALAAAVVDAVDAARPAGPGAGSGGAGDDRETLVADLAGGTGWYLGGVLDRLPDALGVCVELSTPALRRAARAHPRAVAVGADLRERWPLADGSVAVVTSVFGPRDAAETARVLAIGGALVVVTPRPEHLGELVDALGMVAVDAAKDERLARSLPGFTRTTAHDVTEHVLLDRRLARAAAAMGPSAHHTSEAELDARVARLAGTTTVTLAVTVSTWSPPGTTPRA</sequence>
<dbReference type="SUPFAM" id="SSF53335">
    <property type="entry name" value="S-adenosyl-L-methionine-dependent methyltransferases"/>
    <property type="match status" value="1"/>
</dbReference>
<keyword evidence="3" id="KW-1185">Reference proteome</keyword>
<proteinExistence type="predicted"/>
<dbReference type="Pfam" id="PF21302">
    <property type="entry name" value="Zn_ribbon_RlmA"/>
    <property type="match status" value="1"/>
</dbReference>
<dbReference type="Gene3D" id="3.40.50.150">
    <property type="entry name" value="Vaccinia Virus protein VP39"/>
    <property type="match status" value="1"/>
</dbReference>
<feature type="domain" description="23S rRNA (guanine(745)-N(1))-methyltransferase N-terminal" evidence="1">
    <location>
        <begin position="27"/>
        <end position="60"/>
    </location>
</feature>
<name>A0ABU8RLN2_9ACTN</name>
<comment type="caution">
    <text evidence="2">The sequence shown here is derived from an EMBL/GenBank/DDBJ whole genome shotgun (WGS) entry which is preliminary data.</text>
</comment>
<organism evidence="2 3">
    <name type="scientific">Pseudokineococcus basanitobsidens</name>
    <dbReference type="NCBI Taxonomy" id="1926649"/>
    <lineage>
        <taxon>Bacteria</taxon>
        <taxon>Bacillati</taxon>
        <taxon>Actinomycetota</taxon>
        <taxon>Actinomycetes</taxon>
        <taxon>Kineosporiales</taxon>
        <taxon>Kineosporiaceae</taxon>
        <taxon>Pseudokineococcus</taxon>
    </lineage>
</organism>